<comment type="caution">
    <text evidence="9">The sequence shown here is derived from an EMBL/GenBank/DDBJ whole genome shotgun (WGS) entry which is preliminary data.</text>
</comment>
<proteinExistence type="inferred from homology"/>
<evidence type="ECO:0000256" key="4">
    <source>
        <dbReference type="ARBA" id="ARBA00022798"/>
    </source>
</evidence>
<comment type="similarity">
    <text evidence="2">Belongs to the FAD-dependent glycerol-3-phosphate dehydrogenase family.</text>
</comment>
<keyword evidence="3" id="KW-0285">Flavoprotein</keyword>
<name>A0ABW9SNA2_9BURK</name>
<evidence type="ECO:0000259" key="7">
    <source>
        <dbReference type="Pfam" id="PF01266"/>
    </source>
</evidence>
<sequence length="570" mass="61650">MSAVWSRGGRTALPALLAQPWDVIVIGGGITGAGILLEAARRGLKALLLEQRDFAWGTSSRSSKLVHGGLRYLKEGQLGLTRESVHEREHLLQQAAGLVEPQSFAFGHYAGRKPGKLMFLLGLAMYDRLAGQRSRHYYEREEFAALAPNVSTQGLLGGMVYTDAKTDDARLVLRVLQEAQAHGGVALNYMAVQGLLRDGEQEGGQGEGQGSGQISGKVCGVLVRDMQSDMPQAAPYAVRARVVISATGAWADGLRLQAGKMAAHSATAGQQAGVAAMAAPAALKPRLRPLRGSHLVLPAWRLPLAQAISLMHPYDGRPVFAFPWEGVTLVGTTDVDHKDDMAHDASITRDEVAYLMAVLHDQFPQLALSERDVIATYAGVRPVIDTGKADPSKEGRDHALWLEHGLLTVTGGKLTTFRVIALDALRRVASLLPDWQADLAPRPVFDAAPAPLPHAPQLPAGMAHKLQGRYGALTAQVLAAAQHGELELIGGTETCWVQLRWAARCEAVQRLEDLLLRRSRIGLQLRQGGLAIMARIRAICQPELGWSDQRWDAEQAAYVALWNKHYSLPA</sequence>
<evidence type="ECO:0000256" key="6">
    <source>
        <dbReference type="ARBA" id="ARBA00023002"/>
    </source>
</evidence>
<dbReference type="EMBL" id="WNKW01000003">
    <property type="protein sequence ID" value="MTW33678.1"/>
    <property type="molecule type" value="Genomic_DNA"/>
</dbReference>
<reference evidence="9 10" key="1">
    <citation type="submission" date="2019-11" db="EMBL/GenBank/DDBJ databases">
        <title>Type strains purchased from KCTC, JCM and DSMZ.</title>
        <authorList>
            <person name="Lu H."/>
        </authorList>
    </citation>
    <scope>NUCLEOTIDE SEQUENCE [LARGE SCALE GENOMIC DNA]</scope>
    <source>
        <strain evidence="9 10">DSM 103461</strain>
    </source>
</reference>
<comment type="cofactor">
    <cofactor evidence="1">
        <name>FAD</name>
        <dbReference type="ChEBI" id="CHEBI:57692"/>
    </cofactor>
</comment>
<dbReference type="PRINTS" id="PR01001">
    <property type="entry name" value="FADG3PDH"/>
</dbReference>
<dbReference type="PANTHER" id="PTHR11985">
    <property type="entry name" value="GLYCEROL-3-PHOSPHATE DEHYDROGENASE"/>
    <property type="match status" value="1"/>
</dbReference>
<dbReference type="InterPro" id="IPR000447">
    <property type="entry name" value="G3P_DH_FAD-dep"/>
</dbReference>
<keyword evidence="6" id="KW-0560">Oxidoreductase</keyword>
<feature type="domain" description="FAD dependent oxidoreductase" evidence="7">
    <location>
        <begin position="22"/>
        <end position="416"/>
    </location>
</feature>
<accession>A0ABW9SNA2</accession>
<evidence type="ECO:0000256" key="3">
    <source>
        <dbReference type="ARBA" id="ARBA00022630"/>
    </source>
</evidence>
<dbReference type="Gene3D" id="1.10.8.870">
    <property type="entry name" value="Alpha-glycerophosphate oxidase, cap domain"/>
    <property type="match status" value="1"/>
</dbReference>
<dbReference type="InterPro" id="IPR006076">
    <property type="entry name" value="FAD-dep_OxRdtase"/>
</dbReference>
<dbReference type="Gene3D" id="3.30.9.10">
    <property type="entry name" value="D-Amino Acid Oxidase, subunit A, domain 2"/>
    <property type="match status" value="1"/>
</dbReference>
<dbReference type="InterPro" id="IPR038299">
    <property type="entry name" value="DAO_C_sf"/>
</dbReference>
<evidence type="ECO:0000256" key="5">
    <source>
        <dbReference type="ARBA" id="ARBA00022827"/>
    </source>
</evidence>
<evidence type="ECO:0000259" key="8">
    <source>
        <dbReference type="Pfam" id="PF16901"/>
    </source>
</evidence>
<dbReference type="InterPro" id="IPR036188">
    <property type="entry name" value="FAD/NAD-bd_sf"/>
</dbReference>
<dbReference type="RefSeq" id="WP_155435045.1">
    <property type="nucleotide sequence ID" value="NZ_JBHLXK010000005.1"/>
</dbReference>
<gene>
    <name evidence="9" type="ORF">GM655_12670</name>
</gene>
<dbReference type="SUPFAM" id="SSF54373">
    <property type="entry name" value="FAD-linked reductases, C-terminal domain"/>
    <property type="match status" value="1"/>
</dbReference>
<evidence type="ECO:0000313" key="10">
    <source>
        <dbReference type="Proteomes" id="UP000735592"/>
    </source>
</evidence>
<evidence type="ECO:0000256" key="2">
    <source>
        <dbReference type="ARBA" id="ARBA00007330"/>
    </source>
</evidence>
<dbReference type="Gene3D" id="3.50.50.60">
    <property type="entry name" value="FAD/NAD(P)-binding domain"/>
    <property type="match status" value="1"/>
</dbReference>
<keyword evidence="10" id="KW-1185">Reference proteome</keyword>
<dbReference type="InterPro" id="IPR031656">
    <property type="entry name" value="DAO_C"/>
</dbReference>
<organism evidence="9 10">
    <name type="scientific">Pseudoduganella danionis</name>
    <dbReference type="NCBI Taxonomy" id="1890295"/>
    <lineage>
        <taxon>Bacteria</taxon>
        <taxon>Pseudomonadati</taxon>
        <taxon>Pseudomonadota</taxon>
        <taxon>Betaproteobacteria</taxon>
        <taxon>Burkholderiales</taxon>
        <taxon>Oxalobacteraceae</taxon>
        <taxon>Telluria group</taxon>
        <taxon>Pseudoduganella</taxon>
    </lineage>
</organism>
<dbReference type="Pfam" id="PF01266">
    <property type="entry name" value="DAO"/>
    <property type="match status" value="1"/>
</dbReference>
<evidence type="ECO:0000256" key="1">
    <source>
        <dbReference type="ARBA" id="ARBA00001974"/>
    </source>
</evidence>
<feature type="domain" description="Alpha-glycerophosphate oxidase C-terminal" evidence="8">
    <location>
        <begin position="456"/>
        <end position="550"/>
    </location>
</feature>
<dbReference type="PANTHER" id="PTHR11985:SF35">
    <property type="entry name" value="ANAEROBIC GLYCEROL-3-PHOSPHATE DEHYDROGENASE SUBUNIT A"/>
    <property type="match status" value="1"/>
</dbReference>
<keyword evidence="5" id="KW-0274">FAD</keyword>
<keyword evidence="4" id="KW-0319">Glycerol metabolism</keyword>
<dbReference type="Pfam" id="PF16901">
    <property type="entry name" value="DAO_C"/>
    <property type="match status" value="1"/>
</dbReference>
<dbReference type="Proteomes" id="UP000735592">
    <property type="component" value="Unassembled WGS sequence"/>
</dbReference>
<dbReference type="SUPFAM" id="SSF51905">
    <property type="entry name" value="FAD/NAD(P)-binding domain"/>
    <property type="match status" value="1"/>
</dbReference>
<protein>
    <submittedName>
        <fullName evidence="9">FAD-dependent oxidoreductase</fullName>
    </submittedName>
</protein>
<evidence type="ECO:0000313" key="9">
    <source>
        <dbReference type="EMBL" id="MTW33678.1"/>
    </source>
</evidence>